<gene>
    <name evidence="2" type="ORF">BCR39DRAFT_529782</name>
</gene>
<feature type="compositionally biased region" description="Low complexity" evidence="1">
    <location>
        <begin position="114"/>
        <end position="124"/>
    </location>
</feature>
<evidence type="ECO:0000256" key="1">
    <source>
        <dbReference type="SAM" id="MobiDB-lite"/>
    </source>
</evidence>
<name>A0A1Y2B6F1_9TREE</name>
<dbReference type="OrthoDB" id="2591449at2759"/>
<feature type="region of interest" description="Disordered" evidence="1">
    <location>
        <begin position="244"/>
        <end position="273"/>
    </location>
</feature>
<feature type="region of interest" description="Disordered" evidence="1">
    <location>
        <begin position="1"/>
        <end position="199"/>
    </location>
</feature>
<feature type="compositionally biased region" description="Basic and acidic residues" evidence="1">
    <location>
        <begin position="85"/>
        <end position="112"/>
    </location>
</feature>
<accession>A0A1Y2B6F1</accession>
<evidence type="ECO:0000313" key="3">
    <source>
        <dbReference type="Proteomes" id="UP000193986"/>
    </source>
</evidence>
<proteinExistence type="predicted"/>
<feature type="compositionally biased region" description="Polar residues" evidence="1">
    <location>
        <begin position="637"/>
        <end position="663"/>
    </location>
</feature>
<keyword evidence="3" id="KW-1185">Reference proteome</keyword>
<feature type="compositionally biased region" description="Low complexity" evidence="1">
    <location>
        <begin position="188"/>
        <end position="199"/>
    </location>
</feature>
<sequence>MSMFSQGSFRPLKTEDTETQQSQPYRHRHSHQLSSDTDLQTPPGFGIEDHTSPFEEDDEVGELFADVGVSKEDSTADIHIPQPRLHTDLPRTSHPFLRDPTHSRRDSMERRSLSRSTSETSGLSIDHSGGLTVPPSPSRNARGNISPSRPFGLSALSPLQTFSPLQPKSTLDGAGFAGSSEGRRSRASSRGSLTRSLSRRQSLIDHAARWAVGDEYGDENYGSVSGLFTKSRLTLVKAPAEKKIGMQRSKSSSSLAPFSSTPVDVPATSNRGPRRSFAASSFAGFTPLSMTAGANTANTIRSPSLSASGQDSAHRISHLHSPHADPEGAQRKTLTPEEVVELSRSLMSPVVIPEGGFKGAELKRRKSSGAASRKSMEEEAKPPLALEPVEYVQLDDDTLLPFVDRPTEVTELVMHPSNEKWVRLLKAAFPKDVLRQHWKALKPEEWRWDELLAHLQVPRAECPDYAWVFRTRQAVRARSVALWEKLGTCLGCDDDLLNAGGEDGIPQSWGGLGLGEEGEYDPSMNHVVIEGIEAMDSEEREQMFREGFGEIVEDEGEMAEAGMTALLGIHSLSAIGEGDEKSLAGQTTAQRAASVGIQDPLASPSAQFRPMPHHTQSSAPPTKNRPSRSRSFVGLQILTSPQSQNSHLPRSPLATPNLSSSQGMMVEHERGPGSPLFPSSFSSLSMEPNLGRSASIGLAGGIKAANVGDGYGGAERAGWRGGVIRKPSGAGLSESAITFASESEWSSGAGHDGNF</sequence>
<dbReference type="Proteomes" id="UP000193986">
    <property type="component" value="Unassembled WGS sequence"/>
</dbReference>
<protein>
    <submittedName>
        <fullName evidence="2">Uncharacterized protein</fullName>
    </submittedName>
</protein>
<feature type="region of interest" description="Disordered" evidence="1">
    <location>
        <begin position="299"/>
        <end position="333"/>
    </location>
</feature>
<feature type="compositionally biased region" description="Low complexity" evidence="1">
    <location>
        <begin position="249"/>
        <end position="260"/>
    </location>
</feature>
<dbReference type="InParanoid" id="A0A1Y2B6F1"/>
<feature type="region of interest" description="Disordered" evidence="1">
    <location>
        <begin position="361"/>
        <end position="382"/>
    </location>
</feature>
<dbReference type="AlphaFoldDB" id="A0A1Y2B6F1"/>
<organism evidence="2 3">
    <name type="scientific">Naematelia encephala</name>
    <dbReference type="NCBI Taxonomy" id="71784"/>
    <lineage>
        <taxon>Eukaryota</taxon>
        <taxon>Fungi</taxon>
        <taxon>Dikarya</taxon>
        <taxon>Basidiomycota</taxon>
        <taxon>Agaricomycotina</taxon>
        <taxon>Tremellomycetes</taxon>
        <taxon>Tremellales</taxon>
        <taxon>Naemateliaceae</taxon>
        <taxon>Naematelia</taxon>
    </lineage>
</organism>
<comment type="caution">
    <text evidence="2">The sequence shown here is derived from an EMBL/GenBank/DDBJ whole genome shotgun (WGS) entry which is preliminary data.</text>
</comment>
<dbReference type="EMBL" id="MCFC01000020">
    <property type="protein sequence ID" value="ORY30411.1"/>
    <property type="molecule type" value="Genomic_DNA"/>
</dbReference>
<feature type="compositionally biased region" description="Polar residues" evidence="1">
    <location>
        <begin position="138"/>
        <end position="147"/>
    </location>
</feature>
<feature type="compositionally biased region" description="Polar residues" evidence="1">
    <location>
        <begin position="299"/>
        <end position="311"/>
    </location>
</feature>
<evidence type="ECO:0000313" key="2">
    <source>
        <dbReference type="EMBL" id="ORY30411.1"/>
    </source>
</evidence>
<feature type="compositionally biased region" description="Polar residues" evidence="1">
    <location>
        <begin position="157"/>
        <end position="169"/>
    </location>
</feature>
<reference evidence="2 3" key="1">
    <citation type="submission" date="2016-07" db="EMBL/GenBank/DDBJ databases">
        <title>Pervasive Adenine N6-methylation of Active Genes in Fungi.</title>
        <authorList>
            <consortium name="DOE Joint Genome Institute"/>
            <person name="Mondo S.J."/>
            <person name="Dannebaum R.O."/>
            <person name="Kuo R.C."/>
            <person name="Labutti K."/>
            <person name="Haridas S."/>
            <person name="Kuo A."/>
            <person name="Salamov A."/>
            <person name="Ahrendt S.R."/>
            <person name="Lipzen A."/>
            <person name="Sullivan W."/>
            <person name="Andreopoulos W.B."/>
            <person name="Clum A."/>
            <person name="Lindquist E."/>
            <person name="Daum C."/>
            <person name="Ramamoorthy G.K."/>
            <person name="Gryganskyi A."/>
            <person name="Culley D."/>
            <person name="Magnuson J.K."/>
            <person name="James T.Y."/>
            <person name="O'Malley M.A."/>
            <person name="Stajich J.E."/>
            <person name="Spatafora J.W."/>
            <person name="Visel A."/>
            <person name="Grigoriev I.V."/>
        </authorList>
    </citation>
    <scope>NUCLEOTIDE SEQUENCE [LARGE SCALE GENOMIC DNA]</scope>
    <source>
        <strain evidence="2 3">68-887.2</strain>
    </source>
</reference>
<dbReference type="STRING" id="71784.A0A1Y2B6F1"/>
<feature type="region of interest" description="Disordered" evidence="1">
    <location>
        <begin position="601"/>
        <end position="671"/>
    </location>
</feature>